<gene>
    <name evidence="1" type="ORF">PLEPLA_LOCUS6978</name>
</gene>
<reference evidence="1" key="1">
    <citation type="submission" date="2020-03" db="EMBL/GenBank/DDBJ databases">
        <authorList>
            <person name="Weist P."/>
        </authorList>
    </citation>
    <scope>NUCLEOTIDE SEQUENCE</scope>
</reference>
<comment type="caution">
    <text evidence="1">The sequence shown here is derived from an EMBL/GenBank/DDBJ whole genome shotgun (WGS) entry which is preliminary data.</text>
</comment>
<evidence type="ECO:0000313" key="2">
    <source>
        <dbReference type="Proteomes" id="UP001153269"/>
    </source>
</evidence>
<organism evidence="1 2">
    <name type="scientific">Pleuronectes platessa</name>
    <name type="common">European plaice</name>
    <dbReference type="NCBI Taxonomy" id="8262"/>
    <lineage>
        <taxon>Eukaryota</taxon>
        <taxon>Metazoa</taxon>
        <taxon>Chordata</taxon>
        <taxon>Craniata</taxon>
        <taxon>Vertebrata</taxon>
        <taxon>Euteleostomi</taxon>
        <taxon>Actinopterygii</taxon>
        <taxon>Neopterygii</taxon>
        <taxon>Teleostei</taxon>
        <taxon>Neoteleostei</taxon>
        <taxon>Acanthomorphata</taxon>
        <taxon>Carangaria</taxon>
        <taxon>Pleuronectiformes</taxon>
        <taxon>Pleuronectoidei</taxon>
        <taxon>Pleuronectidae</taxon>
        <taxon>Pleuronectes</taxon>
    </lineage>
</organism>
<accession>A0A9N7TU26</accession>
<name>A0A9N7TU26_PLEPL</name>
<evidence type="ECO:0000313" key="1">
    <source>
        <dbReference type="EMBL" id="CAB1419150.1"/>
    </source>
</evidence>
<sequence length="101" mass="10730">MCPGPVSLCKIPARVCTLRGCHWRVSGGAMKALAAVTPPWNSSCTAHTPLLRAKPDSPPQGPVFRRKSFFIAPKTLRSFASLARSVSCESPGYTGRASSCP</sequence>
<proteinExistence type="predicted"/>
<dbReference type="EMBL" id="CADEAL010000369">
    <property type="protein sequence ID" value="CAB1419150.1"/>
    <property type="molecule type" value="Genomic_DNA"/>
</dbReference>
<dbReference type="Proteomes" id="UP001153269">
    <property type="component" value="Unassembled WGS sequence"/>
</dbReference>
<keyword evidence="2" id="KW-1185">Reference proteome</keyword>
<protein>
    <submittedName>
        <fullName evidence="1">Uncharacterized protein</fullName>
    </submittedName>
</protein>
<dbReference type="AlphaFoldDB" id="A0A9N7TU26"/>